<sequence length="70" mass="8561">MITMSKEMNFFIYLLEKYADKKNKNASDILKEWDKLNITQLIYDMYEKYHTETLENAFEDIDKILESKRN</sequence>
<evidence type="ECO:0000313" key="1">
    <source>
        <dbReference type="EMBL" id="BBM54610.1"/>
    </source>
</evidence>
<dbReference type="Proteomes" id="UP000321944">
    <property type="component" value="Chromosome"/>
</dbReference>
<gene>
    <name evidence="1" type="ORF">JMUB3936_0894</name>
</gene>
<evidence type="ECO:0008006" key="3">
    <source>
        <dbReference type="Google" id="ProtNLM"/>
    </source>
</evidence>
<dbReference type="Pfam" id="PF12668">
    <property type="entry name" value="DUF3791"/>
    <property type="match status" value="1"/>
</dbReference>
<reference evidence="1 2" key="1">
    <citation type="submission" date="2019-07" db="EMBL/GenBank/DDBJ databases">
        <title>Complete Genome Sequence of Leptotrichia wadei Strain JMUB3936.</title>
        <authorList>
            <person name="Watanabe S."/>
            <person name="Cui L."/>
        </authorList>
    </citation>
    <scope>NUCLEOTIDE SEQUENCE [LARGE SCALE GENOMIC DNA]</scope>
    <source>
        <strain evidence="1 2">JMUB3936</strain>
    </source>
</reference>
<dbReference type="InterPro" id="IPR024269">
    <property type="entry name" value="DUF3791"/>
</dbReference>
<name>A0A510KS81_9FUSO</name>
<evidence type="ECO:0000313" key="2">
    <source>
        <dbReference type="Proteomes" id="UP000321944"/>
    </source>
</evidence>
<dbReference type="AlphaFoldDB" id="A0A510KS81"/>
<dbReference type="EMBL" id="AP019841">
    <property type="protein sequence ID" value="BBM54610.1"/>
    <property type="molecule type" value="Genomic_DNA"/>
</dbReference>
<organism evidence="1 2">
    <name type="scientific">Leptotrichia wadei</name>
    <dbReference type="NCBI Taxonomy" id="157687"/>
    <lineage>
        <taxon>Bacteria</taxon>
        <taxon>Fusobacteriati</taxon>
        <taxon>Fusobacteriota</taxon>
        <taxon>Fusobacteriia</taxon>
        <taxon>Fusobacteriales</taxon>
        <taxon>Leptotrichiaceae</taxon>
        <taxon>Leptotrichia</taxon>
    </lineage>
</organism>
<accession>A0A510KS81</accession>
<protein>
    <recommendedName>
        <fullName evidence="3">DUF3791 domain-containing protein</fullName>
    </recommendedName>
</protein>
<proteinExistence type="predicted"/>